<comment type="caution">
    <text evidence="3">The sequence shown here is derived from an EMBL/GenBank/DDBJ whole genome shotgun (WGS) entry which is preliminary data.</text>
</comment>
<dbReference type="EMBL" id="ML996081">
    <property type="protein sequence ID" value="KAF2157173.1"/>
    <property type="molecule type" value="Genomic_DNA"/>
</dbReference>
<feature type="compositionally biased region" description="Basic residues" evidence="1">
    <location>
        <begin position="316"/>
        <end position="326"/>
    </location>
</feature>
<dbReference type="InterPro" id="IPR052413">
    <property type="entry name" value="SUR7_domain"/>
</dbReference>
<proteinExistence type="predicted"/>
<feature type="transmembrane region" description="Helical" evidence="2">
    <location>
        <begin position="53"/>
        <end position="72"/>
    </location>
</feature>
<evidence type="ECO:0000256" key="1">
    <source>
        <dbReference type="SAM" id="MobiDB-lite"/>
    </source>
</evidence>
<reference evidence="3" key="1">
    <citation type="journal article" date="2020" name="Stud. Mycol.">
        <title>101 Dothideomycetes genomes: a test case for predicting lifestyles and emergence of pathogens.</title>
        <authorList>
            <person name="Haridas S."/>
            <person name="Albert R."/>
            <person name="Binder M."/>
            <person name="Bloem J."/>
            <person name="Labutti K."/>
            <person name="Salamov A."/>
            <person name="Andreopoulos B."/>
            <person name="Baker S."/>
            <person name="Barry K."/>
            <person name="Bills G."/>
            <person name="Bluhm B."/>
            <person name="Cannon C."/>
            <person name="Castanera R."/>
            <person name="Culley D."/>
            <person name="Daum C."/>
            <person name="Ezra D."/>
            <person name="Gonzalez J."/>
            <person name="Henrissat B."/>
            <person name="Kuo A."/>
            <person name="Liang C."/>
            <person name="Lipzen A."/>
            <person name="Lutzoni F."/>
            <person name="Magnuson J."/>
            <person name="Mondo S."/>
            <person name="Nolan M."/>
            <person name="Ohm R."/>
            <person name="Pangilinan J."/>
            <person name="Park H.-J."/>
            <person name="Ramirez L."/>
            <person name="Alfaro M."/>
            <person name="Sun H."/>
            <person name="Tritt A."/>
            <person name="Yoshinaga Y."/>
            <person name="Zwiers L.-H."/>
            <person name="Turgeon B."/>
            <person name="Goodwin S."/>
            <person name="Spatafora J."/>
            <person name="Crous P."/>
            <person name="Grigoriev I."/>
        </authorList>
    </citation>
    <scope>NUCLEOTIDE SEQUENCE</scope>
    <source>
        <strain evidence="3">CBS 260.36</strain>
    </source>
</reference>
<dbReference type="Proteomes" id="UP000799439">
    <property type="component" value="Unassembled WGS sequence"/>
</dbReference>
<feature type="transmembrane region" description="Helical" evidence="2">
    <location>
        <begin position="218"/>
        <end position="240"/>
    </location>
</feature>
<accession>A0A9P4JDU3</accession>
<dbReference type="GO" id="GO:0031505">
    <property type="term" value="P:fungal-type cell wall organization"/>
    <property type="evidence" value="ECO:0007669"/>
    <property type="project" value="TreeGrafter"/>
</dbReference>
<dbReference type="AlphaFoldDB" id="A0A9P4JDU3"/>
<feature type="region of interest" description="Disordered" evidence="1">
    <location>
        <begin position="1"/>
        <end position="40"/>
    </location>
</feature>
<feature type="compositionally biased region" description="Basic and acidic residues" evidence="1">
    <location>
        <begin position="8"/>
        <end position="25"/>
    </location>
</feature>
<dbReference type="PANTHER" id="PTHR28019:SF2">
    <property type="entry name" value="CELL MEMBRANE PROTEIN YLR413W-RELATED"/>
    <property type="match status" value="1"/>
</dbReference>
<name>A0A9P4JDU3_9PEZI</name>
<gene>
    <name evidence="3" type="ORF">K461DRAFT_273314</name>
</gene>
<dbReference type="GO" id="GO:0005886">
    <property type="term" value="C:plasma membrane"/>
    <property type="evidence" value="ECO:0007669"/>
    <property type="project" value="InterPro"/>
</dbReference>
<feature type="transmembrane region" description="Helical" evidence="2">
    <location>
        <begin position="188"/>
        <end position="212"/>
    </location>
</feature>
<evidence type="ECO:0000313" key="4">
    <source>
        <dbReference type="Proteomes" id="UP000799439"/>
    </source>
</evidence>
<evidence type="ECO:0008006" key="5">
    <source>
        <dbReference type="Google" id="ProtNLM"/>
    </source>
</evidence>
<keyword evidence="2" id="KW-1133">Transmembrane helix</keyword>
<organism evidence="3 4">
    <name type="scientific">Myriangium duriaei CBS 260.36</name>
    <dbReference type="NCBI Taxonomy" id="1168546"/>
    <lineage>
        <taxon>Eukaryota</taxon>
        <taxon>Fungi</taxon>
        <taxon>Dikarya</taxon>
        <taxon>Ascomycota</taxon>
        <taxon>Pezizomycotina</taxon>
        <taxon>Dothideomycetes</taxon>
        <taxon>Dothideomycetidae</taxon>
        <taxon>Myriangiales</taxon>
        <taxon>Myriangiaceae</taxon>
        <taxon>Myriangium</taxon>
    </lineage>
</organism>
<keyword evidence="2" id="KW-0812">Transmembrane</keyword>
<dbReference type="PANTHER" id="PTHR28019">
    <property type="entry name" value="CELL MEMBRANE PROTEIN YLR413W-RELATED"/>
    <property type="match status" value="1"/>
</dbReference>
<keyword evidence="4" id="KW-1185">Reference proteome</keyword>
<keyword evidence="2" id="KW-0472">Membrane</keyword>
<sequence length="326" mass="35677">MFGRSRKNKEDAAATRGSVETERTSSAEGKTSPPAVHEPTKAQIKRATRIRRVFAFITSFLLLVSVVFLILVELGNTSKKSSILNKIYFIKLNLANIIPESVPDAFIVNSIARTLGLHDFYQVGLWGFCEGYNDEGVTDCSKNKTLYWFNPVQIILSELLAGATISLPSEVSDILNLIRLVSNWMFGLFLSGACLAFVMIFVAPLSIISRWIALATSILTFAAALFITVASVIATVMFIIMRNAFTSVADLNIQAEIGIRMFVFMWIAAGAAILAALIQIGECCCCASRRDIKTGRKRGSKKAWVGGMSPADEKKAAKRGVFGKKK</sequence>
<feature type="region of interest" description="Disordered" evidence="1">
    <location>
        <begin position="299"/>
        <end position="326"/>
    </location>
</feature>
<dbReference type="Pfam" id="PF06687">
    <property type="entry name" value="SUR7"/>
    <property type="match status" value="1"/>
</dbReference>
<feature type="transmembrane region" description="Helical" evidence="2">
    <location>
        <begin position="261"/>
        <end position="280"/>
    </location>
</feature>
<dbReference type="OrthoDB" id="2327445at2759"/>
<evidence type="ECO:0000256" key="2">
    <source>
        <dbReference type="SAM" id="Phobius"/>
    </source>
</evidence>
<dbReference type="GO" id="GO:0051285">
    <property type="term" value="C:cell cortex of cell tip"/>
    <property type="evidence" value="ECO:0007669"/>
    <property type="project" value="TreeGrafter"/>
</dbReference>
<protein>
    <recommendedName>
        <fullName evidence="5">SUR7 family protein pun1</fullName>
    </recommendedName>
</protein>
<dbReference type="InterPro" id="IPR009571">
    <property type="entry name" value="SUR7/Rim9-like_fungi"/>
</dbReference>
<evidence type="ECO:0000313" key="3">
    <source>
        <dbReference type="EMBL" id="KAF2157173.1"/>
    </source>
</evidence>